<protein>
    <recommendedName>
        <fullName evidence="6">MYND-type domain-containing protein</fullName>
    </recommendedName>
</protein>
<keyword evidence="2 4" id="KW-0863">Zinc-finger</keyword>
<accession>A0AAE0IJQ7</accession>
<evidence type="ECO:0000313" key="8">
    <source>
        <dbReference type="Proteomes" id="UP001283341"/>
    </source>
</evidence>
<reference evidence="7" key="2">
    <citation type="submission" date="2023-06" db="EMBL/GenBank/DDBJ databases">
        <authorList>
            <consortium name="Lawrence Berkeley National Laboratory"/>
            <person name="Haridas S."/>
            <person name="Hensen N."/>
            <person name="Bonometti L."/>
            <person name="Westerberg I."/>
            <person name="Brannstrom I.O."/>
            <person name="Guillou S."/>
            <person name="Cros-Aarteil S."/>
            <person name="Calhoun S."/>
            <person name="Kuo A."/>
            <person name="Mondo S."/>
            <person name="Pangilinan J."/>
            <person name="Riley R."/>
            <person name="Labutti K."/>
            <person name="Andreopoulos B."/>
            <person name="Lipzen A."/>
            <person name="Chen C."/>
            <person name="Yanf M."/>
            <person name="Daum C."/>
            <person name="Ng V."/>
            <person name="Clum A."/>
            <person name="Steindorff A."/>
            <person name="Ohm R."/>
            <person name="Martin F."/>
            <person name="Silar P."/>
            <person name="Natvig D."/>
            <person name="Lalanne C."/>
            <person name="Gautier V."/>
            <person name="Ament-Velasquez S.L."/>
            <person name="Kruys A."/>
            <person name="Hutchinson M.I."/>
            <person name="Powell A.J."/>
            <person name="Barry K."/>
            <person name="Miller A.N."/>
            <person name="Grigoriev I.V."/>
            <person name="Debuchy R."/>
            <person name="Gladieux P."/>
            <person name="Thoren M.H."/>
            <person name="Johannesson H."/>
        </authorList>
    </citation>
    <scope>NUCLEOTIDE SEQUENCE</scope>
    <source>
        <strain evidence="7">CBS 118394</strain>
    </source>
</reference>
<dbReference type="SUPFAM" id="SSF144232">
    <property type="entry name" value="HIT/MYND zinc finger-like"/>
    <property type="match status" value="1"/>
</dbReference>
<name>A0AAE0IJQ7_9PEZI</name>
<dbReference type="InterPro" id="IPR002893">
    <property type="entry name" value="Znf_MYND"/>
</dbReference>
<dbReference type="PROSITE" id="PS50865">
    <property type="entry name" value="ZF_MYND_2"/>
    <property type="match status" value="1"/>
</dbReference>
<reference evidence="7" key="1">
    <citation type="journal article" date="2023" name="Mol. Phylogenet. Evol.">
        <title>Genome-scale phylogeny and comparative genomics of the fungal order Sordariales.</title>
        <authorList>
            <person name="Hensen N."/>
            <person name="Bonometti L."/>
            <person name="Westerberg I."/>
            <person name="Brannstrom I.O."/>
            <person name="Guillou S."/>
            <person name="Cros-Aarteil S."/>
            <person name="Calhoun S."/>
            <person name="Haridas S."/>
            <person name="Kuo A."/>
            <person name="Mondo S."/>
            <person name="Pangilinan J."/>
            <person name="Riley R."/>
            <person name="LaButti K."/>
            <person name="Andreopoulos B."/>
            <person name="Lipzen A."/>
            <person name="Chen C."/>
            <person name="Yan M."/>
            <person name="Daum C."/>
            <person name="Ng V."/>
            <person name="Clum A."/>
            <person name="Steindorff A."/>
            <person name="Ohm R.A."/>
            <person name="Martin F."/>
            <person name="Silar P."/>
            <person name="Natvig D.O."/>
            <person name="Lalanne C."/>
            <person name="Gautier V."/>
            <person name="Ament-Velasquez S.L."/>
            <person name="Kruys A."/>
            <person name="Hutchinson M.I."/>
            <person name="Powell A.J."/>
            <person name="Barry K."/>
            <person name="Miller A.N."/>
            <person name="Grigoriev I.V."/>
            <person name="Debuchy R."/>
            <person name="Gladieux P."/>
            <person name="Hiltunen Thoren M."/>
            <person name="Johannesson H."/>
        </authorList>
    </citation>
    <scope>NUCLEOTIDE SEQUENCE</scope>
    <source>
        <strain evidence="7">CBS 118394</strain>
    </source>
</reference>
<evidence type="ECO:0000256" key="5">
    <source>
        <dbReference type="SAM" id="MobiDB-lite"/>
    </source>
</evidence>
<comment type="caution">
    <text evidence="7">The sequence shown here is derived from an EMBL/GenBank/DDBJ whole genome shotgun (WGS) entry which is preliminary data.</text>
</comment>
<evidence type="ECO:0000256" key="3">
    <source>
        <dbReference type="ARBA" id="ARBA00022833"/>
    </source>
</evidence>
<dbReference type="PROSITE" id="PS01360">
    <property type="entry name" value="ZF_MYND_1"/>
    <property type="match status" value="1"/>
</dbReference>
<dbReference type="Proteomes" id="UP001283341">
    <property type="component" value="Unassembled WGS sequence"/>
</dbReference>
<dbReference type="Pfam" id="PF01753">
    <property type="entry name" value="zf-MYND"/>
    <property type="match status" value="1"/>
</dbReference>
<feature type="region of interest" description="Disordered" evidence="5">
    <location>
        <begin position="12"/>
        <end position="31"/>
    </location>
</feature>
<dbReference type="AlphaFoldDB" id="A0AAE0IJQ7"/>
<keyword evidence="8" id="KW-1185">Reference proteome</keyword>
<dbReference type="EMBL" id="JAUEDM010000002">
    <property type="protein sequence ID" value="KAK3326411.1"/>
    <property type="molecule type" value="Genomic_DNA"/>
</dbReference>
<dbReference type="GO" id="GO:0008270">
    <property type="term" value="F:zinc ion binding"/>
    <property type="evidence" value="ECO:0007669"/>
    <property type="project" value="UniProtKB-KW"/>
</dbReference>
<organism evidence="7 8">
    <name type="scientific">Apodospora peruviana</name>
    <dbReference type="NCBI Taxonomy" id="516989"/>
    <lineage>
        <taxon>Eukaryota</taxon>
        <taxon>Fungi</taxon>
        <taxon>Dikarya</taxon>
        <taxon>Ascomycota</taxon>
        <taxon>Pezizomycotina</taxon>
        <taxon>Sordariomycetes</taxon>
        <taxon>Sordariomycetidae</taxon>
        <taxon>Sordariales</taxon>
        <taxon>Lasiosphaeriaceae</taxon>
        <taxon>Apodospora</taxon>
    </lineage>
</organism>
<evidence type="ECO:0000259" key="6">
    <source>
        <dbReference type="PROSITE" id="PS50865"/>
    </source>
</evidence>
<evidence type="ECO:0000256" key="1">
    <source>
        <dbReference type="ARBA" id="ARBA00022723"/>
    </source>
</evidence>
<evidence type="ECO:0000256" key="2">
    <source>
        <dbReference type="ARBA" id="ARBA00022771"/>
    </source>
</evidence>
<keyword evidence="1" id="KW-0479">Metal-binding</keyword>
<evidence type="ECO:0000313" key="7">
    <source>
        <dbReference type="EMBL" id="KAK3326411.1"/>
    </source>
</evidence>
<gene>
    <name evidence="7" type="ORF">B0H66DRAFT_550886</name>
</gene>
<proteinExistence type="predicted"/>
<evidence type="ECO:0000256" key="4">
    <source>
        <dbReference type="PROSITE-ProRule" id="PRU00134"/>
    </source>
</evidence>
<dbReference type="Gene3D" id="6.10.140.2220">
    <property type="match status" value="1"/>
</dbReference>
<feature type="domain" description="MYND-type" evidence="6">
    <location>
        <begin position="145"/>
        <end position="187"/>
    </location>
</feature>
<sequence>MPPPEFSNVALFPGFNDIPESSTSPSSPPPDNDIYFLAQIKDDMTITKPTLVLHDRHSSPFALVFDGYDREDGIRLLKSKGLKKGATAVVKNARRVPPKDESKRGFVRVEKGKEGDVVAIPGPLDTVLKVGGKLLRGDYQDNGRCVNCGSEGKWESLSKCTGCGMVRYCSKECQGRGWNEGGHKAECKVIKAINGIWGR</sequence>
<keyword evidence="3" id="KW-0862">Zinc</keyword>